<gene>
    <name evidence="7" type="ordered locus">Hbal_1559</name>
</gene>
<evidence type="ECO:0000256" key="4">
    <source>
        <dbReference type="PROSITE-ProRule" id="PRU10007"/>
    </source>
</evidence>
<dbReference type="InterPro" id="IPR015590">
    <property type="entry name" value="Aldehyde_DH_dom"/>
</dbReference>
<dbReference type="CDD" id="cd07095">
    <property type="entry name" value="ALDH_SGSD_AstD"/>
    <property type="match status" value="1"/>
</dbReference>
<dbReference type="SUPFAM" id="SSF53720">
    <property type="entry name" value="ALDH-like"/>
    <property type="match status" value="1"/>
</dbReference>
<dbReference type="RefSeq" id="WP_015827397.1">
    <property type="nucleotide sequence ID" value="NC_012982.1"/>
</dbReference>
<dbReference type="PROSITE" id="PS00687">
    <property type="entry name" value="ALDEHYDE_DEHYDR_GLU"/>
    <property type="match status" value="1"/>
</dbReference>
<evidence type="ECO:0000259" key="6">
    <source>
        <dbReference type="Pfam" id="PF00171"/>
    </source>
</evidence>
<proteinExistence type="inferred from homology"/>
<dbReference type="InterPro" id="IPR016160">
    <property type="entry name" value="Ald_DH_CS_CYS"/>
</dbReference>
<dbReference type="EMBL" id="CP001678">
    <property type="protein sequence ID" value="ACT59247.1"/>
    <property type="molecule type" value="Genomic_DNA"/>
</dbReference>
<dbReference type="GO" id="GO:0043824">
    <property type="term" value="F:succinylglutamate-semialdehyde dehydrogenase activity"/>
    <property type="evidence" value="ECO:0007669"/>
    <property type="project" value="InterPro"/>
</dbReference>
<evidence type="ECO:0000256" key="2">
    <source>
        <dbReference type="ARBA" id="ARBA00023002"/>
    </source>
</evidence>
<dbReference type="eggNOG" id="COG1012">
    <property type="taxonomic scope" value="Bacteria"/>
</dbReference>
<dbReference type="InterPro" id="IPR016162">
    <property type="entry name" value="Ald_DH_N"/>
</dbReference>
<dbReference type="AlphaFoldDB" id="C6XJF2"/>
<dbReference type="STRING" id="582402.Hbal_1559"/>
<dbReference type="NCBIfam" id="NF006992">
    <property type="entry name" value="PRK09457.1"/>
    <property type="match status" value="1"/>
</dbReference>
<dbReference type="Gene3D" id="3.40.605.10">
    <property type="entry name" value="Aldehyde Dehydrogenase, Chain A, domain 1"/>
    <property type="match status" value="1"/>
</dbReference>
<dbReference type="Proteomes" id="UP000002745">
    <property type="component" value="Chromosome"/>
</dbReference>
<dbReference type="FunFam" id="3.40.605.10:FF:000010">
    <property type="entry name" value="N-succinylglutamate 5-semialdehyde dehydrogenase"/>
    <property type="match status" value="1"/>
</dbReference>
<keyword evidence="2 5" id="KW-0560">Oxidoreductase</keyword>
<reference evidence="8" key="1">
    <citation type="journal article" date="2011" name="J. Bacteriol.">
        <title>Genome sequences of eight morphologically diverse alphaproteobacteria.</title>
        <authorList>
            <consortium name="US DOE Joint Genome Institute"/>
            <person name="Brown P.J."/>
            <person name="Kysela D.T."/>
            <person name="Buechlein A."/>
            <person name="Hemmerich C."/>
            <person name="Brun Y.V."/>
        </authorList>
    </citation>
    <scope>NUCLEOTIDE SEQUENCE [LARGE SCALE GENOMIC DNA]</scope>
    <source>
        <strain evidence="8">ATCC 49814 / DSM 5838 / IFAM 1418</strain>
    </source>
</reference>
<evidence type="ECO:0000256" key="1">
    <source>
        <dbReference type="ARBA" id="ARBA00022503"/>
    </source>
</evidence>
<dbReference type="InterPro" id="IPR016163">
    <property type="entry name" value="Ald_DH_C"/>
</dbReference>
<evidence type="ECO:0000256" key="3">
    <source>
        <dbReference type="ARBA" id="ARBA00023027"/>
    </source>
</evidence>
<evidence type="ECO:0000256" key="5">
    <source>
        <dbReference type="RuleBase" id="RU003345"/>
    </source>
</evidence>
<dbReference type="Gene3D" id="3.40.309.10">
    <property type="entry name" value="Aldehyde Dehydrogenase, Chain A, domain 2"/>
    <property type="match status" value="1"/>
</dbReference>
<dbReference type="InterPro" id="IPR017649">
    <property type="entry name" value="SuccinylGlu_semiald_DH_AstD"/>
</dbReference>
<keyword evidence="3" id="KW-0520">NAD</keyword>
<protein>
    <submittedName>
        <fullName evidence="7">Succinylglutamic semialdehyde dehydrogenase</fullName>
    </submittedName>
</protein>
<accession>C6XJF2</accession>
<dbReference type="GO" id="GO:0006527">
    <property type="term" value="P:L-arginine catabolic process"/>
    <property type="evidence" value="ECO:0007669"/>
    <property type="project" value="InterPro"/>
</dbReference>
<keyword evidence="1" id="KW-0056">Arginine metabolism</keyword>
<dbReference type="KEGG" id="hba:Hbal_1559"/>
<feature type="domain" description="Aldehyde dehydrogenase" evidence="6">
    <location>
        <begin position="11"/>
        <end position="460"/>
    </location>
</feature>
<dbReference type="NCBIfam" id="TIGR03240">
    <property type="entry name" value="arg_catab_astD"/>
    <property type="match status" value="1"/>
</dbReference>
<evidence type="ECO:0000313" key="8">
    <source>
        <dbReference type="Proteomes" id="UP000002745"/>
    </source>
</evidence>
<dbReference type="OrthoDB" id="7168186at2"/>
<evidence type="ECO:0000313" key="7">
    <source>
        <dbReference type="EMBL" id="ACT59247.1"/>
    </source>
</evidence>
<dbReference type="InterPro" id="IPR029510">
    <property type="entry name" value="Ald_DH_CS_GLU"/>
</dbReference>
<dbReference type="PANTHER" id="PTHR11699">
    <property type="entry name" value="ALDEHYDE DEHYDROGENASE-RELATED"/>
    <property type="match status" value="1"/>
</dbReference>
<dbReference type="HOGENOM" id="CLU_005391_1_0_5"/>
<dbReference type="PROSITE" id="PS00070">
    <property type="entry name" value="ALDEHYDE_DEHYDR_CYS"/>
    <property type="match status" value="1"/>
</dbReference>
<sequence length="471" mass="50116">MTLDTYINGVWSQGNGSAFDSISPSDGSVVGKYQAADADQVNNATAAARNAFDTWSLKPQEERDTILKNYATALGNRKQEIADAISRDMGKPAWEAITEAGAMIAKIAGSMTAQNDRAGSWTKEADFGAISLTHRPFGVMAVFGPFNFPGHLPNGHIVPALLAGNTIVFKPSELAPGVAKIMVDAFDEAELPAGCLNVVQGGRDTGQALLNADINGLLFTGSHHTGTAFHKHFAGRPDIMLALEMGGNNPLIIHKTDDIEAAAEIVFQSAFVTTGQRCTCTRRLILPSEKQGDEILAAVIGKIDAVKIGPWDGKDVYLGPLVSARAVEQAIAFQNERVELGGNLIKPLSDMVEGTGIVRPGIIDMTDAETPPDEELFGPFLQVYREDDLDKAIKLANATRFGLSAGVVTSDDSVWEYAQARLRVGILNRNRPTTGASGAMPFGGPGLSGNARPSAYYAADYCAWPQARQIG</sequence>
<keyword evidence="8" id="KW-1185">Reference proteome</keyword>
<name>C6XJF2_HIRBI</name>
<dbReference type="InterPro" id="IPR016161">
    <property type="entry name" value="Ald_DH/histidinol_DH"/>
</dbReference>
<dbReference type="Pfam" id="PF00171">
    <property type="entry name" value="Aldedh"/>
    <property type="match status" value="1"/>
</dbReference>
<comment type="similarity">
    <text evidence="5">Belongs to the aldehyde dehydrogenase family.</text>
</comment>
<feature type="active site" evidence="4">
    <location>
        <position position="244"/>
    </location>
</feature>
<organism evidence="7 8">
    <name type="scientific">Hirschia baltica (strain ATCC 49814 / DSM 5838 / IFAM 1418)</name>
    <dbReference type="NCBI Taxonomy" id="582402"/>
    <lineage>
        <taxon>Bacteria</taxon>
        <taxon>Pseudomonadati</taxon>
        <taxon>Pseudomonadota</taxon>
        <taxon>Alphaproteobacteria</taxon>
        <taxon>Hyphomonadales</taxon>
        <taxon>Hyphomonadaceae</taxon>
        <taxon>Hirschia</taxon>
    </lineage>
</organism>